<dbReference type="STRING" id="392484.LP43_1824"/>
<evidence type="ECO:0008006" key="3">
    <source>
        <dbReference type="Google" id="ProtNLM"/>
    </source>
</evidence>
<reference evidence="1 2" key="1">
    <citation type="submission" date="2014-09" db="EMBL/GenBank/DDBJ databases">
        <authorList>
            <person name="Grob C."/>
            <person name="Taubert M."/>
            <person name="Howat A.M."/>
            <person name="Burns O.J."/>
            <person name="Dixon J.L."/>
            <person name="Chen Y."/>
            <person name="Murrell J.C."/>
        </authorList>
    </citation>
    <scope>NUCLEOTIDE SEQUENCE [LARGE SCALE GENOMIC DNA]</scope>
    <source>
        <strain evidence="1">L4</strain>
    </source>
</reference>
<dbReference type="EMBL" id="JRQD01000004">
    <property type="protein sequence ID" value="KGM06600.1"/>
    <property type="molecule type" value="Genomic_DNA"/>
</dbReference>
<organism evidence="1 2">
    <name type="scientific">Methylophaga thiooxydans</name>
    <dbReference type="NCBI Taxonomy" id="392484"/>
    <lineage>
        <taxon>Bacteria</taxon>
        <taxon>Pseudomonadati</taxon>
        <taxon>Pseudomonadota</taxon>
        <taxon>Gammaproteobacteria</taxon>
        <taxon>Thiotrichales</taxon>
        <taxon>Piscirickettsiaceae</taxon>
        <taxon>Methylophaga</taxon>
    </lineage>
</organism>
<evidence type="ECO:0000313" key="1">
    <source>
        <dbReference type="EMBL" id="KGM06600.1"/>
    </source>
</evidence>
<evidence type="ECO:0000313" key="2">
    <source>
        <dbReference type="Proteomes" id="UP000029999"/>
    </source>
</evidence>
<dbReference type="Proteomes" id="UP000029999">
    <property type="component" value="Unassembled WGS sequence"/>
</dbReference>
<dbReference type="InterPro" id="IPR025245">
    <property type="entry name" value="DUF4197"/>
</dbReference>
<comment type="caution">
    <text evidence="1">The sequence shown here is derived from an EMBL/GenBank/DDBJ whole genome shotgun (WGS) entry which is preliminary data.</text>
</comment>
<sequence>MLDDLKEAGKTFMPGAETADSTLDTSTIISGLKEALSVGSKRAIDTIGQTDGFLANPKIRIPLPPQVEQVGGLMRQFGMSGLADEFETSMNRAAEEAAPEATNIVINAIKNMSIEDAKQILNGPDNAATEYFKTKTSDQLSTMFRPTIENSLDQVGSTRYYNQLSEQVSDVPVVGQNLNVDLPGYVTEQALNGLFTMLAIEEKKIRENPAARSTELLKKVFSQ</sequence>
<dbReference type="Pfam" id="PF13852">
    <property type="entry name" value="DUF4197"/>
    <property type="match status" value="1"/>
</dbReference>
<accession>A0A0A0BFE0</accession>
<protein>
    <recommendedName>
        <fullName evidence="3">DUF4197 domain-containing protein</fullName>
    </recommendedName>
</protein>
<proteinExistence type="predicted"/>
<dbReference type="AlphaFoldDB" id="A0A0A0BFE0"/>
<gene>
    <name evidence="1" type="ORF">LP43_1824</name>
</gene>
<name>A0A0A0BFE0_9GAMM</name>